<evidence type="ECO:0000256" key="4">
    <source>
        <dbReference type="ARBA" id="ARBA00022547"/>
    </source>
</evidence>
<evidence type="ECO:0000256" key="13">
    <source>
        <dbReference type="HAMAP-Rule" id="MF_01398"/>
    </source>
</evidence>
<comment type="caution">
    <text evidence="16">The sequence shown here is derived from an EMBL/GenBank/DDBJ whole genome shotgun (WGS) entry which is preliminary data.</text>
</comment>
<keyword evidence="9 13" id="KW-0472">Membrane</keyword>
<dbReference type="NCBIfam" id="TIGR01144">
    <property type="entry name" value="ATP_synt_b"/>
    <property type="match status" value="1"/>
</dbReference>
<evidence type="ECO:0000256" key="8">
    <source>
        <dbReference type="ARBA" id="ARBA00023065"/>
    </source>
</evidence>
<gene>
    <name evidence="13" type="primary">atpF</name>
    <name evidence="16" type="ORF">A2478_04095</name>
</gene>
<dbReference type="InterPro" id="IPR028987">
    <property type="entry name" value="ATP_synth_B-like_membr_sf"/>
</dbReference>
<dbReference type="PANTHER" id="PTHR33445">
    <property type="entry name" value="ATP SYNTHASE SUBUNIT B', CHLOROPLASTIC"/>
    <property type="match status" value="1"/>
</dbReference>
<evidence type="ECO:0000256" key="15">
    <source>
        <dbReference type="SAM" id="Coils"/>
    </source>
</evidence>
<dbReference type="GO" id="GO:0012505">
    <property type="term" value="C:endomembrane system"/>
    <property type="evidence" value="ECO:0007669"/>
    <property type="project" value="UniProtKB-SubCell"/>
</dbReference>
<dbReference type="Pfam" id="PF00430">
    <property type="entry name" value="ATP-synt_B"/>
    <property type="match status" value="1"/>
</dbReference>
<evidence type="ECO:0000256" key="7">
    <source>
        <dbReference type="ARBA" id="ARBA00022989"/>
    </source>
</evidence>
<evidence type="ECO:0000313" key="16">
    <source>
        <dbReference type="EMBL" id="OGF31641.1"/>
    </source>
</evidence>
<comment type="function">
    <text evidence="11 13">F(1)F(0) ATP synthase produces ATP from ADP in the presence of a proton or sodium gradient. F-type ATPases consist of two structural domains, F(1) containing the extramembraneous catalytic core and F(0) containing the membrane proton channel, linked together by a central stalk and a peripheral stalk. During catalysis, ATP synthesis in the catalytic domain of F(1) is coupled via a rotary mechanism of the central stalk subunits to proton translocation.</text>
</comment>
<evidence type="ECO:0000256" key="9">
    <source>
        <dbReference type="ARBA" id="ARBA00023136"/>
    </source>
</evidence>
<evidence type="ECO:0000256" key="1">
    <source>
        <dbReference type="ARBA" id="ARBA00005513"/>
    </source>
</evidence>
<dbReference type="Proteomes" id="UP000179001">
    <property type="component" value="Unassembled WGS sequence"/>
</dbReference>
<dbReference type="InterPro" id="IPR050059">
    <property type="entry name" value="ATP_synthase_B_chain"/>
</dbReference>
<accession>A0A1F5SZI6</accession>
<protein>
    <recommendedName>
        <fullName evidence="13">ATP synthase subunit b</fullName>
    </recommendedName>
    <alternativeName>
        <fullName evidence="13">ATP synthase F(0) sector subunit b</fullName>
    </alternativeName>
    <alternativeName>
        <fullName evidence="13">ATPase subunit I</fullName>
    </alternativeName>
    <alternativeName>
        <fullName evidence="13">F-type ATPase subunit b</fullName>
        <shortName evidence="13">F-ATPase subunit b</shortName>
    </alternativeName>
</protein>
<dbReference type="GO" id="GO:0046961">
    <property type="term" value="F:proton-transporting ATPase activity, rotational mechanism"/>
    <property type="evidence" value="ECO:0007669"/>
    <property type="project" value="TreeGrafter"/>
</dbReference>
<evidence type="ECO:0000256" key="5">
    <source>
        <dbReference type="ARBA" id="ARBA00022692"/>
    </source>
</evidence>
<keyword evidence="8 13" id="KW-0406">Ion transport</keyword>
<dbReference type="CDD" id="cd06503">
    <property type="entry name" value="ATP-synt_Fo_b"/>
    <property type="match status" value="1"/>
</dbReference>
<evidence type="ECO:0000256" key="3">
    <source>
        <dbReference type="ARBA" id="ARBA00022475"/>
    </source>
</evidence>
<evidence type="ECO:0000256" key="10">
    <source>
        <dbReference type="ARBA" id="ARBA00023310"/>
    </source>
</evidence>
<dbReference type="InterPro" id="IPR005864">
    <property type="entry name" value="ATP_synth_F0_bsu_bac"/>
</dbReference>
<dbReference type="HAMAP" id="MF_01398">
    <property type="entry name" value="ATP_synth_b_bprime"/>
    <property type="match status" value="1"/>
</dbReference>
<dbReference type="InterPro" id="IPR002146">
    <property type="entry name" value="ATP_synth_b/b'su_bac/chlpt"/>
</dbReference>
<keyword evidence="4 13" id="KW-0138">CF(0)</keyword>
<evidence type="ECO:0000256" key="12">
    <source>
        <dbReference type="ARBA" id="ARBA00037847"/>
    </source>
</evidence>
<keyword evidence="2 13" id="KW-0813">Transport</keyword>
<reference evidence="16 17" key="1">
    <citation type="journal article" date="2016" name="Nat. Commun.">
        <title>Thousands of microbial genomes shed light on interconnected biogeochemical processes in an aquifer system.</title>
        <authorList>
            <person name="Anantharaman K."/>
            <person name="Brown C.T."/>
            <person name="Hug L.A."/>
            <person name="Sharon I."/>
            <person name="Castelle C.J."/>
            <person name="Probst A.J."/>
            <person name="Thomas B.C."/>
            <person name="Singh A."/>
            <person name="Wilkins M.J."/>
            <person name="Karaoz U."/>
            <person name="Brodie E.L."/>
            <person name="Williams K.H."/>
            <person name="Hubbard S.S."/>
            <person name="Banfield J.F."/>
        </authorList>
    </citation>
    <scope>NUCLEOTIDE SEQUENCE [LARGE SCALE GENOMIC DNA]</scope>
</reference>
<keyword evidence="5 13" id="KW-0812">Transmembrane</keyword>
<comment type="function">
    <text evidence="13">Component of the F(0) channel, it forms part of the peripheral stalk, linking F(1) to F(0).</text>
</comment>
<organism evidence="16 17">
    <name type="scientific">Candidatus Falkowbacteria bacterium RIFOXYC2_FULL_36_12</name>
    <dbReference type="NCBI Taxonomy" id="1798002"/>
    <lineage>
        <taxon>Bacteria</taxon>
        <taxon>Candidatus Falkowiibacteriota</taxon>
    </lineage>
</organism>
<dbReference type="GO" id="GO:0005886">
    <property type="term" value="C:plasma membrane"/>
    <property type="evidence" value="ECO:0007669"/>
    <property type="project" value="UniProtKB-SubCell"/>
</dbReference>
<dbReference type="STRING" id="1798002.A2478_04095"/>
<name>A0A1F5SZI6_9BACT</name>
<evidence type="ECO:0000256" key="2">
    <source>
        <dbReference type="ARBA" id="ARBA00022448"/>
    </source>
</evidence>
<evidence type="ECO:0000256" key="6">
    <source>
        <dbReference type="ARBA" id="ARBA00022781"/>
    </source>
</evidence>
<comment type="similarity">
    <text evidence="1 13 14">Belongs to the ATPase B chain family.</text>
</comment>
<dbReference type="EMBL" id="MFGJ01000007">
    <property type="protein sequence ID" value="OGF31641.1"/>
    <property type="molecule type" value="Genomic_DNA"/>
</dbReference>
<dbReference type="AlphaFoldDB" id="A0A1F5SZI6"/>
<dbReference type="SUPFAM" id="SSF81573">
    <property type="entry name" value="F1F0 ATP synthase subunit B, membrane domain"/>
    <property type="match status" value="1"/>
</dbReference>
<keyword evidence="15" id="KW-0175">Coiled coil</keyword>
<comment type="subunit">
    <text evidence="13">F-type ATPases have 2 components, F(1) - the catalytic core - and F(0) - the membrane proton channel. F(1) has five subunits: alpha(3), beta(3), gamma(1), delta(1), epsilon(1). F(0) has three main subunits: a(1), b(2) and c(10-14). The alpha and beta chains form an alternating ring which encloses part of the gamma chain. F(1) is attached to F(0) by a central stalk formed by the gamma and epsilon chains, while a peripheral stalk is formed by the delta and b chains.</text>
</comment>
<dbReference type="GO" id="GO:0046933">
    <property type="term" value="F:proton-transporting ATP synthase activity, rotational mechanism"/>
    <property type="evidence" value="ECO:0007669"/>
    <property type="project" value="UniProtKB-UniRule"/>
</dbReference>
<evidence type="ECO:0000256" key="11">
    <source>
        <dbReference type="ARBA" id="ARBA00025198"/>
    </source>
</evidence>
<proteinExistence type="inferred from homology"/>
<comment type="subcellular location">
    <subcellularLocation>
        <location evidence="13">Cell membrane</location>
        <topology evidence="13">Single-pass membrane protein</topology>
    </subcellularLocation>
    <subcellularLocation>
        <location evidence="12">Endomembrane system</location>
        <topology evidence="12">Single-pass membrane protein</topology>
    </subcellularLocation>
</comment>
<feature type="coiled-coil region" evidence="15">
    <location>
        <begin position="48"/>
        <end position="75"/>
    </location>
</feature>
<dbReference type="Gene3D" id="6.10.250.1580">
    <property type="match status" value="1"/>
</dbReference>
<feature type="transmembrane region" description="Helical" evidence="13">
    <location>
        <begin position="12"/>
        <end position="34"/>
    </location>
</feature>
<evidence type="ECO:0000256" key="14">
    <source>
        <dbReference type="RuleBase" id="RU003848"/>
    </source>
</evidence>
<keyword evidence="10 13" id="KW-0066">ATP synthesis</keyword>
<sequence length="170" mass="19401">MDELIKTFHIDWKLLIAQGINFIIVFSVLYYFGLRPLMKLMVDRSKKIDDGLKNAELIEENLSKSEQEKKKAIAEGRKQAQLIIGQSEKDAELVRQEKLAKTKLEAEKIVISAKNEITSERAKMIKEVKSELGELVLLASGKLTADTMTDKQQEKLIDQVLLDLEKTELK</sequence>
<keyword evidence="3 13" id="KW-1003">Cell membrane</keyword>
<evidence type="ECO:0000313" key="17">
    <source>
        <dbReference type="Proteomes" id="UP000179001"/>
    </source>
</evidence>
<keyword evidence="6 13" id="KW-0375">Hydrogen ion transport</keyword>
<dbReference type="PANTHER" id="PTHR33445:SF1">
    <property type="entry name" value="ATP SYNTHASE SUBUNIT B"/>
    <property type="match status" value="1"/>
</dbReference>
<dbReference type="GO" id="GO:0045259">
    <property type="term" value="C:proton-transporting ATP synthase complex"/>
    <property type="evidence" value="ECO:0007669"/>
    <property type="project" value="UniProtKB-KW"/>
</dbReference>
<keyword evidence="7 13" id="KW-1133">Transmembrane helix</keyword>